<evidence type="ECO:0000313" key="4">
    <source>
        <dbReference type="Proteomes" id="UP001172159"/>
    </source>
</evidence>
<proteinExistence type="predicted"/>
<accession>A0AA40BSD5</accession>
<comment type="caution">
    <text evidence="3">The sequence shown here is derived from an EMBL/GenBank/DDBJ whole genome shotgun (WGS) entry which is preliminary data.</text>
</comment>
<sequence>MFDNSFTQLRLYFQLLHLLQIIQDSIQEATNTLRGLRSQHIGMLRYYVNTRDFSPASPETAAIVSKNWDTIVDTFDARVATLNRLITAKTSEIERLRDGVCNLLLLSGFCCNATTLSEASKSTSMNRHIIIFTAVTILYLPLGFVTAVYSMSLIGDEALSHLKGPYVGSMLVVAGLTYVISIAAVFFVDREKIMPRISQHVPVWLQTKTWFWHACQMLKITPPGPDPRKPKRRPPGISPPNKNTGSKIWGDFWPKGGLGTLVRRRRGKVGDQGGVPAEGVEMQAVQPPATVVSEA</sequence>
<keyword evidence="2" id="KW-0812">Transmembrane</keyword>
<evidence type="ECO:0000313" key="3">
    <source>
        <dbReference type="EMBL" id="KAK0739448.1"/>
    </source>
</evidence>
<keyword evidence="4" id="KW-1185">Reference proteome</keyword>
<feature type="transmembrane region" description="Helical" evidence="2">
    <location>
        <begin position="129"/>
        <end position="154"/>
    </location>
</feature>
<feature type="transmembrane region" description="Helical" evidence="2">
    <location>
        <begin position="166"/>
        <end position="188"/>
    </location>
</feature>
<dbReference type="EMBL" id="JAUKTV010000004">
    <property type="protein sequence ID" value="KAK0739448.1"/>
    <property type="molecule type" value="Genomic_DNA"/>
</dbReference>
<dbReference type="Proteomes" id="UP001172159">
    <property type="component" value="Unassembled WGS sequence"/>
</dbReference>
<evidence type="ECO:0000256" key="2">
    <source>
        <dbReference type="SAM" id="Phobius"/>
    </source>
</evidence>
<feature type="region of interest" description="Disordered" evidence="1">
    <location>
        <begin position="221"/>
        <end position="295"/>
    </location>
</feature>
<keyword evidence="2" id="KW-0472">Membrane</keyword>
<dbReference type="AlphaFoldDB" id="A0AA40BSD5"/>
<gene>
    <name evidence="3" type="ORF">B0T21DRAFT_284230</name>
</gene>
<name>A0AA40BSD5_9PEZI</name>
<protein>
    <submittedName>
        <fullName evidence="3">Uncharacterized protein</fullName>
    </submittedName>
</protein>
<keyword evidence="2" id="KW-1133">Transmembrane helix</keyword>
<dbReference type="Gene3D" id="1.20.58.340">
    <property type="entry name" value="Magnesium transport protein CorA, transmembrane region"/>
    <property type="match status" value="1"/>
</dbReference>
<reference evidence="3" key="1">
    <citation type="submission" date="2023-06" db="EMBL/GenBank/DDBJ databases">
        <title>Genome-scale phylogeny and comparative genomics of the fungal order Sordariales.</title>
        <authorList>
            <consortium name="Lawrence Berkeley National Laboratory"/>
            <person name="Hensen N."/>
            <person name="Bonometti L."/>
            <person name="Westerberg I."/>
            <person name="Brannstrom I.O."/>
            <person name="Guillou S."/>
            <person name="Cros-Aarteil S."/>
            <person name="Calhoun S."/>
            <person name="Haridas S."/>
            <person name="Kuo A."/>
            <person name="Mondo S."/>
            <person name="Pangilinan J."/>
            <person name="Riley R."/>
            <person name="Labutti K."/>
            <person name="Andreopoulos B."/>
            <person name="Lipzen A."/>
            <person name="Chen C."/>
            <person name="Yanf M."/>
            <person name="Daum C."/>
            <person name="Ng V."/>
            <person name="Clum A."/>
            <person name="Steindorff A."/>
            <person name="Ohm R."/>
            <person name="Martin F."/>
            <person name="Silar P."/>
            <person name="Natvig D."/>
            <person name="Lalanne C."/>
            <person name="Gautier V."/>
            <person name="Ament-Velasquez S.L."/>
            <person name="Kruys A."/>
            <person name="Hutchinson M.I."/>
            <person name="Powell A.J."/>
            <person name="Barry K."/>
            <person name="Miller A.N."/>
            <person name="Grigoriev I.V."/>
            <person name="Debuchy R."/>
            <person name="Gladieux P."/>
            <person name="Thoren M.H."/>
            <person name="Johannesson H."/>
        </authorList>
    </citation>
    <scope>NUCLEOTIDE SEQUENCE</scope>
    <source>
        <strain evidence="3">CBS 540.89</strain>
    </source>
</reference>
<organism evidence="3 4">
    <name type="scientific">Apiosordaria backusii</name>
    <dbReference type="NCBI Taxonomy" id="314023"/>
    <lineage>
        <taxon>Eukaryota</taxon>
        <taxon>Fungi</taxon>
        <taxon>Dikarya</taxon>
        <taxon>Ascomycota</taxon>
        <taxon>Pezizomycotina</taxon>
        <taxon>Sordariomycetes</taxon>
        <taxon>Sordariomycetidae</taxon>
        <taxon>Sordariales</taxon>
        <taxon>Lasiosphaeriaceae</taxon>
        <taxon>Apiosordaria</taxon>
    </lineage>
</organism>
<evidence type="ECO:0000256" key="1">
    <source>
        <dbReference type="SAM" id="MobiDB-lite"/>
    </source>
</evidence>